<reference evidence="2" key="1">
    <citation type="journal article" date="2014" name="Front. Microbiol.">
        <title>High frequency of phylogenetically diverse reductive dehalogenase-homologous genes in deep subseafloor sedimentary metagenomes.</title>
        <authorList>
            <person name="Kawai M."/>
            <person name="Futagami T."/>
            <person name="Toyoda A."/>
            <person name="Takaki Y."/>
            <person name="Nishi S."/>
            <person name="Hori S."/>
            <person name="Arai W."/>
            <person name="Tsubouchi T."/>
            <person name="Morono Y."/>
            <person name="Uchiyama I."/>
            <person name="Ito T."/>
            <person name="Fujiyama A."/>
            <person name="Inagaki F."/>
            <person name="Takami H."/>
        </authorList>
    </citation>
    <scope>NUCLEOTIDE SEQUENCE</scope>
    <source>
        <strain evidence="2">Expedition CK06-06</strain>
    </source>
</reference>
<dbReference type="AlphaFoldDB" id="X1D0N7"/>
<accession>X1D0N7</accession>
<proteinExistence type="predicted"/>
<sequence>YTMNSNMTKRPGVFGKMFGGGDKKQQTSNPLQ</sequence>
<feature type="region of interest" description="Disordered" evidence="1">
    <location>
        <begin position="1"/>
        <end position="32"/>
    </location>
</feature>
<comment type="caution">
    <text evidence="2">The sequence shown here is derived from an EMBL/GenBank/DDBJ whole genome shotgun (WGS) entry which is preliminary data.</text>
</comment>
<evidence type="ECO:0000313" key="2">
    <source>
        <dbReference type="EMBL" id="GAG90011.1"/>
    </source>
</evidence>
<dbReference type="EMBL" id="BART01010741">
    <property type="protein sequence ID" value="GAG90011.1"/>
    <property type="molecule type" value="Genomic_DNA"/>
</dbReference>
<protein>
    <submittedName>
        <fullName evidence="2">Uncharacterized protein</fullName>
    </submittedName>
</protein>
<name>X1D0N7_9ZZZZ</name>
<organism evidence="2">
    <name type="scientific">marine sediment metagenome</name>
    <dbReference type="NCBI Taxonomy" id="412755"/>
    <lineage>
        <taxon>unclassified sequences</taxon>
        <taxon>metagenomes</taxon>
        <taxon>ecological metagenomes</taxon>
    </lineage>
</organism>
<gene>
    <name evidence="2" type="ORF">S01H4_23218</name>
</gene>
<feature type="non-terminal residue" evidence="2">
    <location>
        <position position="1"/>
    </location>
</feature>
<evidence type="ECO:0000256" key="1">
    <source>
        <dbReference type="SAM" id="MobiDB-lite"/>
    </source>
</evidence>